<evidence type="ECO:0000313" key="3">
    <source>
        <dbReference type="Proteomes" id="UP000037151"/>
    </source>
</evidence>
<feature type="compositionally biased region" description="Low complexity" evidence="1">
    <location>
        <begin position="48"/>
        <end position="73"/>
    </location>
</feature>
<dbReference type="OrthoDB" id="4318969at2"/>
<organism evidence="2 3">
    <name type="scientific">Streptomyces acidiscabies</name>
    <dbReference type="NCBI Taxonomy" id="42234"/>
    <lineage>
        <taxon>Bacteria</taxon>
        <taxon>Bacillati</taxon>
        <taxon>Actinomycetota</taxon>
        <taxon>Actinomycetes</taxon>
        <taxon>Kitasatosporales</taxon>
        <taxon>Streptomycetaceae</taxon>
        <taxon>Streptomyces</taxon>
    </lineage>
</organism>
<proteinExistence type="predicted"/>
<gene>
    <name evidence="2" type="ORF">IQ63_08255</name>
</gene>
<feature type="region of interest" description="Disordered" evidence="1">
    <location>
        <begin position="43"/>
        <end position="79"/>
    </location>
</feature>
<name>A0A0L0KKH4_9ACTN</name>
<dbReference type="Proteomes" id="UP000037151">
    <property type="component" value="Unassembled WGS sequence"/>
</dbReference>
<dbReference type="RefSeq" id="WP_050370064.1">
    <property type="nucleotide sequence ID" value="NZ_KQ257808.1"/>
</dbReference>
<dbReference type="PATRIC" id="fig|42234.21.peg.1701"/>
<comment type="caution">
    <text evidence="2">The sequence shown here is derived from an EMBL/GenBank/DDBJ whole genome shotgun (WGS) entry which is preliminary data.</text>
</comment>
<dbReference type="EMBL" id="JPPY01000046">
    <property type="protein sequence ID" value="KND38338.1"/>
    <property type="molecule type" value="Genomic_DNA"/>
</dbReference>
<sequence length="225" mass="22878">MSSRSTNPGGASRARRRALIGTAALVVLVALAGLAAYLTRDNRASTEGPATQASSASPSPTPSTSSRASGSGALPARPSTHDPIAFGKAAAAALWSYDTRAYSQPELLAALHTWLTAEAKYADAASVDALVPAPVLWGRMADNGQYATAVATEARFPDSFNRALQADPGAIAQAYVYAVTVSGKQSIAWNGSPAGGAEDRVTTLAVQCRPSQPCALAGVLPAVAP</sequence>
<evidence type="ECO:0000313" key="2">
    <source>
        <dbReference type="EMBL" id="KND38338.1"/>
    </source>
</evidence>
<protein>
    <submittedName>
        <fullName evidence="2">Uncharacterized protein</fullName>
    </submittedName>
</protein>
<reference evidence="3" key="1">
    <citation type="submission" date="2014-07" db="EMBL/GenBank/DDBJ databases">
        <title>Genome sequencing of plant-pathogenic Streptomyces species.</title>
        <authorList>
            <person name="Harrison J."/>
            <person name="Sapp M."/>
            <person name="Thwaites R."/>
            <person name="Studholme D.J."/>
        </authorList>
    </citation>
    <scope>NUCLEOTIDE SEQUENCE [LARGE SCALE GENOMIC DNA]</scope>
    <source>
        <strain evidence="3">NCPPB 4445</strain>
    </source>
</reference>
<accession>A0A0L0KKH4</accession>
<dbReference type="AlphaFoldDB" id="A0A0L0KKH4"/>
<evidence type="ECO:0000256" key="1">
    <source>
        <dbReference type="SAM" id="MobiDB-lite"/>
    </source>
</evidence>